<evidence type="ECO:0000259" key="5">
    <source>
        <dbReference type="PROSITE" id="PS50043"/>
    </source>
</evidence>
<dbReference type="EMBL" id="BNJK01000001">
    <property type="protein sequence ID" value="GHO90723.1"/>
    <property type="molecule type" value="Genomic_DNA"/>
</dbReference>
<protein>
    <submittedName>
        <fullName evidence="6">LuxR family transcriptional regulator</fullName>
    </submittedName>
</protein>
<proteinExistence type="predicted"/>
<evidence type="ECO:0000313" key="7">
    <source>
        <dbReference type="Proteomes" id="UP000597444"/>
    </source>
</evidence>
<gene>
    <name evidence="6" type="ORF">KSF_007710</name>
</gene>
<keyword evidence="3" id="KW-0804">Transcription</keyword>
<dbReference type="Pfam" id="PF17874">
    <property type="entry name" value="TPR_MalT"/>
    <property type="match status" value="1"/>
</dbReference>
<keyword evidence="1" id="KW-0805">Transcription regulation</keyword>
<feature type="compositionally biased region" description="Pro residues" evidence="4">
    <location>
        <begin position="1029"/>
        <end position="1039"/>
    </location>
</feature>
<dbReference type="SUPFAM" id="SSF46894">
    <property type="entry name" value="C-terminal effector domain of the bipartite response regulators"/>
    <property type="match status" value="1"/>
</dbReference>
<feature type="compositionally biased region" description="Polar residues" evidence="4">
    <location>
        <begin position="136"/>
        <end position="145"/>
    </location>
</feature>
<dbReference type="SUPFAM" id="SSF52540">
    <property type="entry name" value="P-loop containing nucleoside triphosphate hydrolases"/>
    <property type="match status" value="1"/>
</dbReference>
<dbReference type="Gene3D" id="3.40.50.300">
    <property type="entry name" value="P-loop containing nucleotide triphosphate hydrolases"/>
    <property type="match status" value="1"/>
</dbReference>
<dbReference type="PANTHER" id="PTHR44688">
    <property type="entry name" value="DNA-BINDING TRANSCRIPTIONAL ACTIVATOR DEVR_DOSR"/>
    <property type="match status" value="1"/>
</dbReference>
<dbReference type="RefSeq" id="WP_220201667.1">
    <property type="nucleotide sequence ID" value="NZ_BNJK01000001.1"/>
</dbReference>
<dbReference type="Gene3D" id="1.25.40.10">
    <property type="entry name" value="Tetratricopeptide repeat domain"/>
    <property type="match status" value="1"/>
</dbReference>
<evidence type="ECO:0000256" key="3">
    <source>
        <dbReference type="ARBA" id="ARBA00023163"/>
    </source>
</evidence>
<feature type="region of interest" description="Disordered" evidence="4">
    <location>
        <begin position="1021"/>
        <end position="1047"/>
    </location>
</feature>
<accession>A0A8J3IBV4</accession>
<evidence type="ECO:0000256" key="1">
    <source>
        <dbReference type="ARBA" id="ARBA00023015"/>
    </source>
</evidence>
<dbReference type="InterPro" id="IPR000792">
    <property type="entry name" value="Tscrpt_reg_LuxR_C"/>
</dbReference>
<organism evidence="6 7">
    <name type="scientific">Reticulibacter mediterranei</name>
    <dbReference type="NCBI Taxonomy" id="2778369"/>
    <lineage>
        <taxon>Bacteria</taxon>
        <taxon>Bacillati</taxon>
        <taxon>Chloroflexota</taxon>
        <taxon>Ktedonobacteria</taxon>
        <taxon>Ktedonobacterales</taxon>
        <taxon>Reticulibacteraceae</taxon>
        <taxon>Reticulibacter</taxon>
    </lineage>
</organism>
<dbReference type="Pfam" id="PF25873">
    <property type="entry name" value="WHD_MalT"/>
    <property type="match status" value="1"/>
</dbReference>
<keyword evidence="2" id="KW-0238">DNA-binding</keyword>
<dbReference type="SMART" id="SM00421">
    <property type="entry name" value="HTH_LUXR"/>
    <property type="match status" value="1"/>
</dbReference>
<dbReference type="GO" id="GO:0006355">
    <property type="term" value="P:regulation of DNA-templated transcription"/>
    <property type="evidence" value="ECO:0007669"/>
    <property type="project" value="InterPro"/>
</dbReference>
<dbReference type="SUPFAM" id="SSF48452">
    <property type="entry name" value="TPR-like"/>
    <property type="match status" value="1"/>
</dbReference>
<evidence type="ECO:0000256" key="2">
    <source>
        <dbReference type="ARBA" id="ARBA00023125"/>
    </source>
</evidence>
<comment type="caution">
    <text evidence="6">The sequence shown here is derived from an EMBL/GenBank/DDBJ whole genome shotgun (WGS) entry which is preliminary data.</text>
</comment>
<dbReference type="InterPro" id="IPR036388">
    <property type="entry name" value="WH-like_DNA-bd_sf"/>
</dbReference>
<dbReference type="CDD" id="cd06170">
    <property type="entry name" value="LuxR_C_like"/>
    <property type="match status" value="1"/>
</dbReference>
<dbReference type="PANTHER" id="PTHR44688:SF16">
    <property type="entry name" value="DNA-BINDING TRANSCRIPTIONAL ACTIVATOR DEVR_DOSR"/>
    <property type="match status" value="1"/>
</dbReference>
<dbReference type="InterPro" id="IPR059106">
    <property type="entry name" value="WHD_MalT"/>
</dbReference>
<dbReference type="InterPro" id="IPR027417">
    <property type="entry name" value="P-loop_NTPase"/>
</dbReference>
<dbReference type="InterPro" id="IPR011990">
    <property type="entry name" value="TPR-like_helical_dom_sf"/>
</dbReference>
<dbReference type="PROSITE" id="PS50043">
    <property type="entry name" value="HTH_LUXR_2"/>
    <property type="match status" value="1"/>
</dbReference>
<evidence type="ECO:0000256" key="4">
    <source>
        <dbReference type="SAM" id="MobiDB-lite"/>
    </source>
</evidence>
<dbReference type="InterPro" id="IPR041617">
    <property type="entry name" value="TPR_MalT"/>
</dbReference>
<dbReference type="InterPro" id="IPR016032">
    <property type="entry name" value="Sig_transdc_resp-reg_C-effctor"/>
</dbReference>
<dbReference type="SMART" id="SM00382">
    <property type="entry name" value="AAA"/>
    <property type="match status" value="1"/>
</dbReference>
<sequence length="1111" mass="125261">MPKPAQHVLLWSKIHRHYELHTYGQPKQSFTLEDEQIWLTWLAENTAFAFEGRTGRITVVKEARTRGGGYWYAYSTRERRTSKRYLGRTNHVTFPRLERVAKELTCQSSSTAHRRPTHQTTDLLSLAPNRDDIASGTDSDPQSIGSGREGVGQAGSWSNVEHSVVLLSAKLSPPRPPTRLVAREHLLAELNAVLFHHLTLLSAPAGSGKTTLLAAWVAASKKLPESKADETEHEVAWLSLDELDNDPTRFWTAVIAALRRCLPHIGEVAQEMLHSSQAPMLSTILMTLLGEIEQIGREIILILDDYHVISDKTIGDALLFLLSHLPHNLHVVLSSRTDPDLPLSRFRVRSQMSEIRATDLRFSLEETARFLCDAMKLPLSQQEVETLSERTEGWIAGLQLAALSMQKQQDLSAWVSGFEGSHRHLLEYVQQEVLAHLPTHLLDFLLATSILTRMNASLCQAVTAADSQQTSQQLLEKLERVNLFVMPLDEQRRWYRYHDLFREALLAQLHTSRSQQVPLLHQRAARWYEAAGDLHKAITHALAAPDYPLAASLIELAASSFWLSGQAKTIHNWVLSLPEAIVRAHIRLALSAALHLLNSAHTTAETLYAEIVAQVKKNITRMEKIVDRKHELVLSKEEVALIERRVHMLRALIEASMLLGHGDRERLHLLSQELDALPPDEDAIWQMIPLSFIYWLTAILRHEGVQLVSRFEQVKQQVIDAADALAMIRFMGWLAVLYIQAGQLHQAHRQCLETLTLIGQIGKRSAWAGYIHFCLSHIYYAWNKLEEASSSLRRALQIASDWQEVDLQVIGEGLLVNLSLARGDRATAQQALQRTIALAKQGIITDHAVWVIYAQVPFWLAEGNLVEANQWAARAALAPETWNPSRKIELLMWIRVALAQQQYESAIEILERFRKRLDPPADIYTVEFLCLYVVALYYAGKRVQARMVASRLLSLTEPEDHIRVYLDGGPPMKQVLKALLSPQLDDESGAETAVLSKEGAISRPFVSRLLAAFEQKQRQHTSLASQPLVTPPTSRPEPPQVETSSDLLEPLSRQELRVLRLLVTGQTYGEMAKTLIVSPNTIKTQISSIYRKLGVNRRSEAIAAGKRFHLL</sequence>
<reference evidence="6" key="1">
    <citation type="submission" date="2020-10" db="EMBL/GenBank/DDBJ databases">
        <title>Taxonomic study of unclassified bacteria belonging to the class Ktedonobacteria.</title>
        <authorList>
            <person name="Yabe S."/>
            <person name="Wang C.M."/>
            <person name="Zheng Y."/>
            <person name="Sakai Y."/>
            <person name="Cavaletti L."/>
            <person name="Monciardini P."/>
            <person name="Donadio S."/>
        </authorList>
    </citation>
    <scope>NUCLEOTIDE SEQUENCE</scope>
    <source>
        <strain evidence="6">ID150040</strain>
    </source>
</reference>
<feature type="domain" description="HTH luxR-type" evidence="5">
    <location>
        <begin position="1044"/>
        <end position="1109"/>
    </location>
</feature>
<dbReference type="PRINTS" id="PR00038">
    <property type="entry name" value="HTHLUXR"/>
</dbReference>
<dbReference type="InterPro" id="IPR003593">
    <property type="entry name" value="AAA+_ATPase"/>
</dbReference>
<dbReference type="GO" id="GO:0003677">
    <property type="term" value="F:DNA binding"/>
    <property type="evidence" value="ECO:0007669"/>
    <property type="project" value="UniProtKB-KW"/>
</dbReference>
<evidence type="ECO:0000313" key="6">
    <source>
        <dbReference type="EMBL" id="GHO90723.1"/>
    </source>
</evidence>
<keyword evidence="7" id="KW-1185">Reference proteome</keyword>
<name>A0A8J3IBV4_9CHLR</name>
<feature type="region of interest" description="Disordered" evidence="4">
    <location>
        <begin position="106"/>
        <end position="154"/>
    </location>
</feature>
<dbReference type="AlphaFoldDB" id="A0A8J3IBV4"/>
<dbReference type="Pfam" id="PF00196">
    <property type="entry name" value="GerE"/>
    <property type="match status" value="1"/>
</dbReference>
<dbReference type="Proteomes" id="UP000597444">
    <property type="component" value="Unassembled WGS sequence"/>
</dbReference>
<dbReference type="Gene3D" id="1.10.10.10">
    <property type="entry name" value="Winged helix-like DNA-binding domain superfamily/Winged helix DNA-binding domain"/>
    <property type="match status" value="1"/>
</dbReference>